<protein>
    <recommendedName>
        <fullName evidence="3">DUF2292 domain-containing protein</fullName>
    </recommendedName>
</protein>
<evidence type="ECO:0000313" key="2">
    <source>
        <dbReference type="Proteomes" id="UP001476282"/>
    </source>
</evidence>
<accession>A0ABP9ULN5</accession>
<gene>
    <name evidence="1" type="ORF">Hsar01_00818</name>
</gene>
<reference evidence="1 2" key="1">
    <citation type="submission" date="2024-02" db="EMBL/GenBank/DDBJ databases">
        <title>Haloferula sargassicola NBRC 104335.</title>
        <authorList>
            <person name="Ichikawa N."/>
            <person name="Katano-Makiyama Y."/>
            <person name="Hidaka K."/>
        </authorList>
    </citation>
    <scope>NUCLEOTIDE SEQUENCE [LARGE SCALE GENOMIC DNA]</scope>
    <source>
        <strain evidence="1 2">NBRC 104335</strain>
    </source>
</reference>
<dbReference type="Pfam" id="PF10055">
    <property type="entry name" value="DUF2292"/>
    <property type="match status" value="1"/>
</dbReference>
<dbReference type="InterPro" id="IPR018743">
    <property type="entry name" value="DUF2292"/>
</dbReference>
<keyword evidence="2" id="KW-1185">Reference proteome</keyword>
<dbReference type="Proteomes" id="UP001476282">
    <property type="component" value="Unassembled WGS sequence"/>
</dbReference>
<proteinExistence type="predicted"/>
<sequence length="62" mass="6956">MNPKTPIDPAAPAQAGAEAWLEVVREKVTRLKYGSVQITVHDGQVTQIESLERTRFSHQRGR</sequence>
<organism evidence="1 2">
    <name type="scientific">Haloferula sargassicola</name>
    <dbReference type="NCBI Taxonomy" id="490096"/>
    <lineage>
        <taxon>Bacteria</taxon>
        <taxon>Pseudomonadati</taxon>
        <taxon>Verrucomicrobiota</taxon>
        <taxon>Verrucomicrobiia</taxon>
        <taxon>Verrucomicrobiales</taxon>
        <taxon>Verrucomicrobiaceae</taxon>
        <taxon>Haloferula</taxon>
    </lineage>
</organism>
<evidence type="ECO:0008006" key="3">
    <source>
        <dbReference type="Google" id="ProtNLM"/>
    </source>
</evidence>
<name>A0ABP9ULN5_9BACT</name>
<evidence type="ECO:0000313" key="1">
    <source>
        <dbReference type="EMBL" id="GAA5481607.1"/>
    </source>
</evidence>
<dbReference type="EMBL" id="BAABRI010000004">
    <property type="protein sequence ID" value="GAA5481607.1"/>
    <property type="molecule type" value="Genomic_DNA"/>
</dbReference>
<comment type="caution">
    <text evidence="1">The sequence shown here is derived from an EMBL/GenBank/DDBJ whole genome shotgun (WGS) entry which is preliminary data.</text>
</comment>
<dbReference type="RefSeq" id="WP_353565759.1">
    <property type="nucleotide sequence ID" value="NZ_BAABRI010000004.1"/>
</dbReference>